<evidence type="ECO:0000256" key="7">
    <source>
        <dbReference type="HAMAP-Rule" id="MF_01615"/>
    </source>
</evidence>
<dbReference type="Gene3D" id="3.40.50.880">
    <property type="match status" value="1"/>
</dbReference>
<feature type="binding site" evidence="7">
    <location>
        <position position="103"/>
    </location>
    <ligand>
        <name>L-glutamine</name>
        <dbReference type="ChEBI" id="CHEBI:58359"/>
    </ligand>
</feature>
<dbReference type="SUPFAM" id="SSF52317">
    <property type="entry name" value="Class I glutamine amidotransferase-like"/>
    <property type="match status" value="1"/>
</dbReference>
<evidence type="ECO:0000256" key="2">
    <source>
        <dbReference type="ARBA" id="ARBA00022801"/>
    </source>
</evidence>
<feature type="binding site" evidence="7">
    <location>
        <begin position="47"/>
        <end position="49"/>
    </location>
    <ligand>
        <name>L-glutamine</name>
        <dbReference type="ChEBI" id="CHEBI:58359"/>
    </ligand>
</feature>
<dbReference type="RefSeq" id="WP_077112553.1">
    <property type="nucleotide sequence ID" value="NZ_JAFBFH010000008.1"/>
</dbReference>
<evidence type="ECO:0000313" key="9">
    <source>
        <dbReference type="Proteomes" id="UP000823485"/>
    </source>
</evidence>
<keyword evidence="3 7" id="KW-0663">Pyridoxal phosphate</keyword>
<keyword evidence="4 7" id="KW-0315">Glutamine amidotransferase</keyword>
<evidence type="ECO:0000256" key="3">
    <source>
        <dbReference type="ARBA" id="ARBA00022898"/>
    </source>
</evidence>
<feature type="active site" description="Nucleophile" evidence="7">
    <location>
        <position position="76"/>
    </location>
</feature>
<comment type="function">
    <text evidence="7">Catalyzes the hydrolysis of glutamine to glutamate and ammonia as part of the biosynthesis of pyridoxal 5'-phosphate. The resulting ammonia molecule is channeled to the active site of PdxS.</text>
</comment>
<dbReference type="HAMAP" id="MF_01615">
    <property type="entry name" value="PdxT"/>
    <property type="match status" value="1"/>
</dbReference>
<organism evidence="8 9">
    <name type="scientific">Siminovitchia thermophila</name>
    <dbReference type="NCBI Taxonomy" id="1245522"/>
    <lineage>
        <taxon>Bacteria</taxon>
        <taxon>Bacillati</taxon>
        <taxon>Bacillota</taxon>
        <taxon>Bacilli</taxon>
        <taxon>Bacillales</taxon>
        <taxon>Bacillaceae</taxon>
        <taxon>Siminovitchia</taxon>
    </lineage>
</organism>
<dbReference type="EC" id="4.3.3.6" evidence="7"/>
<comment type="pathway">
    <text evidence="7">Cofactor biosynthesis; pyridoxal 5'-phosphate biosynthesis.</text>
</comment>
<dbReference type="PROSITE" id="PS01236">
    <property type="entry name" value="PDXT_SNO_1"/>
    <property type="match status" value="1"/>
</dbReference>
<evidence type="ECO:0000256" key="5">
    <source>
        <dbReference type="ARBA" id="ARBA00023239"/>
    </source>
</evidence>
<comment type="similarity">
    <text evidence="1 7">Belongs to the glutaminase PdxT/SNO family.</text>
</comment>
<feature type="binding site" evidence="7">
    <location>
        <begin position="131"/>
        <end position="132"/>
    </location>
    <ligand>
        <name>L-glutamine</name>
        <dbReference type="ChEBI" id="CHEBI:58359"/>
    </ligand>
</feature>
<proteinExistence type="inferred from homology"/>
<dbReference type="PANTHER" id="PTHR31559">
    <property type="entry name" value="PYRIDOXAL 5'-PHOSPHATE SYNTHASE SUBUNIT SNO"/>
    <property type="match status" value="1"/>
</dbReference>
<dbReference type="InterPro" id="IPR002161">
    <property type="entry name" value="PdxT/SNO"/>
</dbReference>
<dbReference type="InterPro" id="IPR029062">
    <property type="entry name" value="Class_I_gatase-like"/>
</dbReference>
<evidence type="ECO:0000256" key="1">
    <source>
        <dbReference type="ARBA" id="ARBA00008345"/>
    </source>
</evidence>
<feature type="active site" description="Charge relay system" evidence="7">
    <location>
        <position position="169"/>
    </location>
</feature>
<reference evidence="8 9" key="1">
    <citation type="submission" date="2021-01" db="EMBL/GenBank/DDBJ databases">
        <title>Genomic Encyclopedia of Type Strains, Phase IV (KMG-IV): sequencing the most valuable type-strain genomes for metagenomic binning, comparative biology and taxonomic classification.</title>
        <authorList>
            <person name="Goeker M."/>
        </authorList>
    </citation>
    <scope>NUCLEOTIDE SEQUENCE [LARGE SCALE GENOMIC DNA]</scope>
    <source>
        <strain evidence="8 9">DSM 105453</strain>
    </source>
</reference>
<dbReference type="Pfam" id="PF01174">
    <property type="entry name" value="SNO"/>
    <property type="match status" value="1"/>
</dbReference>
<accession>A0ABS2R622</accession>
<comment type="catalytic activity">
    <reaction evidence="6 7">
        <text>L-glutamine + H2O = L-glutamate + NH4(+)</text>
        <dbReference type="Rhea" id="RHEA:15889"/>
        <dbReference type="ChEBI" id="CHEBI:15377"/>
        <dbReference type="ChEBI" id="CHEBI:28938"/>
        <dbReference type="ChEBI" id="CHEBI:29985"/>
        <dbReference type="ChEBI" id="CHEBI:58359"/>
        <dbReference type="EC" id="3.5.1.2"/>
    </reaction>
</comment>
<evidence type="ECO:0000313" key="8">
    <source>
        <dbReference type="EMBL" id="MBM7714604.1"/>
    </source>
</evidence>
<evidence type="ECO:0000256" key="4">
    <source>
        <dbReference type="ARBA" id="ARBA00022962"/>
    </source>
</evidence>
<gene>
    <name evidence="7" type="primary">pdxT</name>
    <name evidence="8" type="ORF">JOC94_001576</name>
</gene>
<keyword evidence="9" id="KW-1185">Reference proteome</keyword>
<dbReference type="PANTHER" id="PTHR31559:SF0">
    <property type="entry name" value="PYRIDOXAL 5'-PHOSPHATE SYNTHASE SUBUNIT SNO1-RELATED"/>
    <property type="match status" value="1"/>
</dbReference>
<sequence length="192" mass="20866">MTTIGVLGLQGAVIEHLKQVNALGLNGIIVKKPEQLQEIDGLILPGGESTTMRRLIDQYGFLQPLKHFSKPILGTCAGLVLVAKEIADSDEAHLPLMDIKVKRNAFGRQVESFETELDVKGLGKPLTAVFIRVPYIETAGEGVEVLATYDGYPVAAKQGSILVSAFHPELTGDRRFLAMFVQMVKEMNPAVP</sequence>
<dbReference type="EMBL" id="JAFBFH010000008">
    <property type="protein sequence ID" value="MBM7714604.1"/>
    <property type="molecule type" value="Genomic_DNA"/>
</dbReference>
<comment type="caution">
    <text evidence="8">The sequence shown here is derived from an EMBL/GenBank/DDBJ whole genome shotgun (WGS) entry which is preliminary data.</text>
</comment>
<dbReference type="CDD" id="cd01749">
    <property type="entry name" value="GATase1_PB"/>
    <property type="match status" value="1"/>
</dbReference>
<dbReference type="PIRSF" id="PIRSF005639">
    <property type="entry name" value="Glut_amidoT_SNO"/>
    <property type="match status" value="1"/>
</dbReference>
<dbReference type="PROSITE" id="PS51130">
    <property type="entry name" value="PDXT_SNO_2"/>
    <property type="match status" value="1"/>
</dbReference>
<protein>
    <recommendedName>
        <fullName evidence="7">Pyridoxal 5'-phosphate synthase subunit PdxT</fullName>
        <ecNumber evidence="7">4.3.3.6</ecNumber>
    </recommendedName>
    <alternativeName>
        <fullName evidence="7">Pdx2</fullName>
    </alternativeName>
    <alternativeName>
        <fullName evidence="7">Pyridoxal 5'-phosphate synthase glutaminase subunit</fullName>
        <ecNumber evidence="7">3.5.1.2</ecNumber>
    </alternativeName>
</protein>
<comment type="catalytic activity">
    <reaction evidence="7">
        <text>aldehydo-D-ribose 5-phosphate + D-glyceraldehyde 3-phosphate + L-glutamine = pyridoxal 5'-phosphate + L-glutamate + phosphate + 3 H2O + H(+)</text>
        <dbReference type="Rhea" id="RHEA:31507"/>
        <dbReference type="ChEBI" id="CHEBI:15377"/>
        <dbReference type="ChEBI" id="CHEBI:15378"/>
        <dbReference type="ChEBI" id="CHEBI:29985"/>
        <dbReference type="ChEBI" id="CHEBI:43474"/>
        <dbReference type="ChEBI" id="CHEBI:58273"/>
        <dbReference type="ChEBI" id="CHEBI:58359"/>
        <dbReference type="ChEBI" id="CHEBI:59776"/>
        <dbReference type="ChEBI" id="CHEBI:597326"/>
        <dbReference type="EC" id="4.3.3.6"/>
    </reaction>
</comment>
<comment type="subunit">
    <text evidence="7">In the presence of PdxS, forms a dodecamer of heterodimers. Only shows activity in the heterodimer.</text>
</comment>
<keyword evidence="5 7" id="KW-0456">Lyase</keyword>
<dbReference type="EC" id="3.5.1.2" evidence="7"/>
<dbReference type="Proteomes" id="UP000823485">
    <property type="component" value="Unassembled WGS sequence"/>
</dbReference>
<evidence type="ECO:0000256" key="6">
    <source>
        <dbReference type="ARBA" id="ARBA00049534"/>
    </source>
</evidence>
<dbReference type="InterPro" id="IPR021196">
    <property type="entry name" value="PdxT/SNO_CS"/>
</dbReference>
<name>A0ABS2R622_9BACI</name>
<feature type="active site" description="Charge relay system" evidence="7">
    <location>
        <position position="167"/>
    </location>
</feature>
<dbReference type="NCBIfam" id="TIGR03800">
    <property type="entry name" value="PLP_synth_Pdx2"/>
    <property type="match status" value="1"/>
</dbReference>
<dbReference type="PROSITE" id="PS51273">
    <property type="entry name" value="GATASE_TYPE_1"/>
    <property type="match status" value="1"/>
</dbReference>
<dbReference type="GO" id="GO:0036381">
    <property type="term" value="F:pyridoxal 5'-phosphate synthase (glutamine hydrolysing) activity"/>
    <property type="evidence" value="ECO:0007669"/>
    <property type="project" value="UniProtKB-EC"/>
</dbReference>
<keyword evidence="2 7" id="KW-0378">Hydrolase</keyword>